<proteinExistence type="predicted"/>
<accession>A0A1I7YUH0</accession>
<dbReference type="Proteomes" id="UP000095287">
    <property type="component" value="Unplaced"/>
</dbReference>
<feature type="compositionally biased region" description="Low complexity" evidence="1">
    <location>
        <begin position="10"/>
        <end position="26"/>
    </location>
</feature>
<sequence>MCDLDRLLSSDRSSASGQSRRSPGGDLRAALVDVGAAALLNGDRLGKLLRPGSERLKWHFQEKKQPNKVLFLSSVHCPNCGPSCRDSIDMYWAPNSEQLKRTSQNLEA</sequence>
<protein>
    <submittedName>
        <fullName evidence="3">Uncharacterized protein</fullName>
    </submittedName>
</protein>
<evidence type="ECO:0000256" key="1">
    <source>
        <dbReference type="SAM" id="MobiDB-lite"/>
    </source>
</evidence>
<evidence type="ECO:0000313" key="3">
    <source>
        <dbReference type="WBParaSite" id="L893_g19819.t1"/>
    </source>
</evidence>
<dbReference type="AlphaFoldDB" id="A0A1I7YUH0"/>
<organism evidence="2 3">
    <name type="scientific">Steinernema glaseri</name>
    <dbReference type="NCBI Taxonomy" id="37863"/>
    <lineage>
        <taxon>Eukaryota</taxon>
        <taxon>Metazoa</taxon>
        <taxon>Ecdysozoa</taxon>
        <taxon>Nematoda</taxon>
        <taxon>Chromadorea</taxon>
        <taxon>Rhabditida</taxon>
        <taxon>Tylenchina</taxon>
        <taxon>Panagrolaimomorpha</taxon>
        <taxon>Strongyloidoidea</taxon>
        <taxon>Steinernematidae</taxon>
        <taxon>Steinernema</taxon>
    </lineage>
</organism>
<dbReference type="WBParaSite" id="L893_g19819.t1">
    <property type="protein sequence ID" value="L893_g19819.t1"/>
    <property type="gene ID" value="L893_g19819"/>
</dbReference>
<evidence type="ECO:0000313" key="2">
    <source>
        <dbReference type="Proteomes" id="UP000095287"/>
    </source>
</evidence>
<feature type="region of interest" description="Disordered" evidence="1">
    <location>
        <begin position="1"/>
        <end position="26"/>
    </location>
</feature>
<keyword evidence="2" id="KW-1185">Reference proteome</keyword>
<name>A0A1I7YUH0_9BILA</name>
<reference evidence="3" key="1">
    <citation type="submission" date="2016-11" db="UniProtKB">
        <authorList>
            <consortium name="WormBaseParasite"/>
        </authorList>
    </citation>
    <scope>IDENTIFICATION</scope>
</reference>